<evidence type="ECO:0000256" key="4">
    <source>
        <dbReference type="ARBA" id="ARBA00022840"/>
    </source>
</evidence>
<dbReference type="PANTHER" id="PTHR12131">
    <property type="entry name" value="ATP-DEPENDENT RNA AND DNA HELICASE"/>
    <property type="match status" value="1"/>
</dbReference>
<dbReference type="InterPro" id="IPR014001">
    <property type="entry name" value="Helicase_ATP-bd"/>
</dbReference>
<dbReference type="EMBL" id="JASXSX010000001">
    <property type="protein sequence ID" value="MDT3767658.1"/>
    <property type="molecule type" value="Genomic_DNA"/>
</dbReference>
<dbReference type="SMART" id="SM00490">
    <property type="entry name" value="HELICc"/>
    <property type="match status" value="1"/>
</dbReference>
<evidence type="ECO:0000313" key="8">
    <source>
        <dbReference type="EMBL" id="MDT3767658.1"/>
    </source>
</evidence>
<evidence type="ECO:0000256" key="1">
    <source>
        <dbReference type="ARBA" id="ARBA00022741"/>
    </source>
</evidence>
<dbReference type="Pfam" id="PF00270">
    <property type="entry name" value="DEAD"/>
    <property type="match status" value="1"/>
</dbReference>
<keyword evidence="3 8" id="KW-0347">Helicase</keyword>
<dbReference type="PROSITE" id="PS51194">
    <property type="entry name" value="HELICASE_CTER"/>
    <property type="match status" value="1"/>
</dbReference>
<dbReference type="CDD" id="cd18795">
    <property type="entry name" value="SF2_C_Ski2"/>
    <property type="match status" value="1"/>
</dbReference>
<dbReference type="SMART" id="SM00487">
    <property type="entry name" value="DEXDc"/>
    <property type="match status" value="1"/>
</dbReference>
<dbReference type="InterPro" id="IPR050699">
    <property type="entry name" value="RNA-DNA_Helicase"/>
</dbReference>
<evidence type="ECO:0000256" key="5">
    <source>
        <dbReference type="SAM" id="MobiDB-lite"/>
    </source>
</evidence>
<feature type="region of interest" description="Disordered" evidence="5">
    <location>
        <begin position="1"/>
        <end position="25"/>
    </location>
</feature>
<keyword evidence="4" id="KW-0067">ATP-binding</keyword>
<evidence type="ECO:0000256" key="2">
    <source>
        <dbReference type="ARBA" id="ARBA00022801"/>
    </source>
</evidence>
<protein>
    <submittedName>
        <fullName evidence="8">DEAD/DEAH box helicase</fullName>
    </submittedName>
</protein>
<reference evidence="8 9" key="1">
    <citation type="submission" date="2023-06" db="EMBL/GenBank/DDBJ databases">
        <title>Draft genome sequence of Gleimia hominis type strain CCUG 57540T.</title>
        <authorList>
            <person name="Salva-Serra F."/>
            <person name="Cardew S."/>
            <person name="Jensie Markopoulos S."/>
            <person name="Ohlen M."/>
            <person name="Inganas E."/>
            <person name="Svensson-Stadler L."/>
            <person name="Moore E.R.B."/>
        </authorList>
    </citation>
    <scope>NUCLEOTIDE SEQUENCE [LARGE SCALE GENOMIC DNA]</scope>
    <source>
        <strain evidence="8 9">CCUG 57540</strain>
    </source>
</reference>
<dbReference type="RefSeq" id="WP_313273414.1">
    <property type="nucleotide sequence ID" value="NZ_JASXSX010000001.1"/>
</dbReference>
<feature type="domain" description="Helicase C-terminal" evidence="7">
    <location>
        <begin position="368"/>
        <end position="532"/>
    </location>
</feature>
<dbReference type="InterPro" id="IPR027417">
    <property type="entry name" value="P-loop_NTPase"/>
</dbReference>
<accession>A0ABU3IBN3</accession>
<dbReference type="InterPro" id="IPR001650">
    <property type="entry name" value="Helicase_C-like"/>
</dbReference>
<keyword evidence="2" id="KW-0378">Hydrolase</keyword>
<evidence type="ECO:0000256" key="3">
    <source>
        <dbReference type="ARBA" id="ARBA00022806"/>
    </source>
</evidence>
<feature type="domain" description="Helicase ATP-binding" evidence="6">
    <location>
        <begin position="61"/>
        <end position="218"/>
    </location>
</feature>
<dbReference type="Pfam" id="PF00271">
    <property type="entry name" value="Helicase_C"/>
    <property type="match status" value="1"/>
</dbReference>
<evidence type="ECO:0000259" key="6">
    <source>
        <dbReference type="PROSITE" id="PS51192"/>
    </source>
</evidence>
<comment type="caution">
    <text evidence="8">The sequence shown here is derived from an EMBL/GenBank/DDBJ whole genome shotgun (WGS) entry which is preliminary data.</text>
</comment>
<dbReference type="InterPro" id="IPR011545">
    <property type="entry name" value="DEAD/DEAH_box_helicase_dom"/>
</dbReference>
<dbReference type="Gene3D" id="3.40.50.300">
    <property type="entry name" value="P-loop containing nucleotide triphosphate hydrolases"/>
    <property type="match status" value="2"/>
</dbReference>
<dbReference type="Gene3D" id="1.10.3380.30">
    <property type="match status" value="1"/>
</dbReference>
<dbReference type="Pfam" id="PF26090">
    <property type="entry name" value="SH3_HelY"/>
    <property type="match status" value="1"/>
</dbReference>
<evidence type="ECO:0000313" key="9">
    <source>
        <dbReference type="Proteomes" id="UP001247542"/>
    </source>
</evidence>
<feature type="region of interest" description="Disordered" evidence="5">
    <location>
        <begin position="251"/>
        <end position="325"/>
    </location>
</feature>
<dbReference type="Proteomes" id="UP001247542">
    <property type="component" value="Unassembled WGS sequence"/>
</dbReference>
<proteinExistence type="predicted"/>
<dbReference type="InterPro" id="IPR058621">
    <property type="entry name" value="SH3_HelY"/>
</dbReference>
<evidence type="ECO:0000259" key="7">
    <source>
        <dbReference type="PROSITE" id="PS51194"/>
    </source>
</evidence>
<sequence>MAKRKRRRNRNAEPKQNPEVAPTPAQRYRAAMDRNAYAKTQRAAFASQLDFELDPFQACALESIEAGRSVLVAAPTGAGKTIVGEFALYLALKEGRRAFYTTPIKALSNQKYRELVARYGEEQVGLLTGDTSINGDANLVVMTTEVARNMIYQGRDLSDLAFIVLDEVHYLADRFRGPVWEEVLIQTPAHVNMVALSATVSNAEEFGQWIEQVRGNCDIIVSETRPVPLYQHMMVGRKIYDLYSPVEKLRTPRGENAGSRAEHPGSSSTHGDHAPARAQKPLSKRKLNPDLRAAVARATGIQSRSVGERRRGLAGGRRIRTPKRVRRPSRAEVAISLEHAHLLPAIYFIFSRAGCDDAVDHLVTAGITLTNRTEREQIRAIVEEATATLPAADMAVVGVDRWIMGLEAGVAAHHAGLLPIMKQTVETLFSRGLIKIVFATETLALGINMPARTVVLEALRKWNGMAHVPLSPGEYTQLTGRAGRRGIDTEGHSVVVYTSENEPELVASLASKRTYPLVSAFRPTYNMVANLTATGSMAQAREVMDRSFAQFQADRKVVAIAHDSKAAENLMQQADHGLECSHGNVKEYLIARDELTRLQKEGAKARARFQSVHPLEVLDLQVGEVVSFPAGKRMLDAVVTRRARRGGRNPMVQIVTQDGHLRTAIAQDFTAGLTVLGHMRLRKDVLRSVRRCSHRIGRDLTNMRKAGKLMYPKRARPPMPKHIAKQIDQLEHAVRTHPVHHCPHRDQHARTGREWLHARREYLRLSRKVDQQTSSITKKFDAIVRVLQEEDCLDGERLTVAGQILRGIYSDRDLVVSLCLHEGVWEGLTPAQLAAVASTCVFEPRKNHDPDMDIPGGPKSSLSKALTSTQRIMTRVNKAEAQAHAPTTMPLEYGLVNAMYWWVNGDPLATAVQAADLEPGDWVRWCRQVIDLLGQVKSQSSSELARTCDVCVDSIRRSVVALAEEA</sequence>
<dbReference type="InterPro" id="IPR012961">
    <property type="entry name" value="Ski2/MTR4_C"/>
</dbReference>
<organism evidence="8 9">
    <name type="scientific">Gleimia hominis</name>
    <dbReference type="NCBI Taxonomy" id="595468"/>
    <lineage>
        <taxon>Bacteria</taxon>
        <taxon>Bacillati</taxon>
        <taxon>Actinomycetota</taxon>
        <taxon>Actinomycetes</taxon>
        <taxon>Actinomycetales</taxon>
        <taxon>Actinomycetaceae</taxon>
        <taxon>Gleimia</taxon>
    </lineage>
</organism>
<dbReference type="Pfam" id="PF08148">
    <property type="entry name" value="DSHCT"/>
    <property type="match status" value="1"/>
</dbReference>
<dbReference type="GO" id="GO:0004386">
    <property type="term" value="F:helicase activity"/>
    <property type="evidence" value="ECO:0007669"/>
    <property type="project" value="UniProtKB-KW"/>
</dbReference>
<dbReference type="SMART" id="SM01142">
    <property type="entry name" value="DSHCT"/>
    <property type="match status" value="1"/>
</dbReference>
<dbReference type="SUPFAM" id="SSF52540">
    <property type="entry name" value="P-loop containing nucleoside triphosphate hydrolases"/>
    <property type="match status" value="1"/>
</dbReference>
<dbReference type="PROSITE" id="PS51192">
    <property type="entry name" value="HELICASE_ATP_BIND_1"/>
    <property type="match status" value="1"/>
</dbReference>
<keyword evidence="9" id="KW-1185">Reference proteome</keyword>
<dbReference type="PANTHER" id="PTHR12131:SF1">
    <property type="entry name" value="ATP-DEPENDENT RNA HELICASE SUPV3L1, MITOCHONDRIAL-RELATED"/>
    <property type="match status" value="1"/>
</dbReference>
<name>A0ABU3IBN3_9ACTO</name>
<keyword evidence="1" id="KW-0547">Nucleotide-binding</keyword>
<gene>
    <name evidence="8" type="ORF">QS713_06225</name>
</gene>